<accession>A0AAD5J1W8</accession>
<dbReference type="InterPro" id="IPR001878">
    <property type="entry name" value="Znf_CCHC"/>
</dbReference>
<evidence type="ECO:0000256" key="1">
    <source>
        <dbReference type="PROSITE-ProRule" id="PRU00047"/>
    </source>
</evidence>
<dbReference type="EMBL" id="JAJSOW010000101">
    <property type="protein sequence ID" value="KAI9182775.1"/>
    <property type="molecule type" value="Genomic_DNA"/>
</dbReference>
<keyword evidence="1" id="KW-0862">Zinc</keyword>
<dbReference type="PANTHER" id="PTHR47481:SF43">
    <property type="entry name" value="RETROTRANSPOSON COPIA-LIKE N-TERMINAL DOMAIN-CONTAINING PROTEIN"/>
    <property type="match status" value="1"/>
</dbReference>
<keyword evidence="1" id="KW-0479">Metal-binding</keyword>
<keyword evidence="5" id="KW-1185">Reference proteome</keyword>
<evidence type="ECO:0000256" key="2">
    <source>
        <dbReference type="SAM" id="MobiDB-lite"/>
    </source>
</evidence>
<dbReference type="GO" id="GO:0008270">
    <property type="term" value="F:zinc ion binding"/>
    <property type="evidence" value="ECO:0007669"/>
    <property type="project" value="UniProtKB-KW"/>
</dbReference>
<feature type="compositionally biased region" description="Polar residues" evidence="2">
    <location>
        <begin position="79"/>
        <end position="107"/>
    </location>
</feature>
<gene>
    <name evidence="4" type="ORF">LWI28_028749</name>
</gene>
<evidence type="ECO:0000313" key="4">
    <source>
        <dbReference type="EMBL" id="KAI9182775.1"/>
    </source>
</evidence>
<feature type="compositionally biased region" description="Polar residues" evidence="2">
    <location>
        <begin position="114"/>
        <end position="128"/>
    </location>
</feature>
<protein>
    <recommendedName>
        <fullName evidence="3">CCHC-type domain-containing protein</fullName>
    </recommendedName>
</protein>
<dbReference type="PANTHER" id="PTHR47481">
    <property type="match status" value="1"/>
</dbReference>
<name>A0AAD5J1W8_ACENE</name>
<dbReference type="GO" id="GO:0003676">
    <property type="term" value="F:nucleic acid binding"/>
    <property type="evidence" value="ECO:0007669"/>
    <property type="project" value="InterPro"/>
</dbReference>
<evidence type="ECO:0000259" key="3">
    <source>
        <dbReference type="PROSITE" id="PS50158"/>
    </source>
</evidence>
<dbReference type="InterPro" id="IPR036875">
    <property type="entry name" value="Znf_CCHC_sf"/>
</dbReference>
<dbReference type="SUPFAM" id="SSF57756">
    <property type="entry name" value="Retrovirus zinc finger-like domains"/>
    <property type="match status" value="1"/>
</dbReference>
<comment type="caution">
    <text evidence="4">The sequence shown here is derived from an EMBL/GenBank/DDBJ whole genome shotgun (WGS) entry which is preliminary data.</text>
</comment>
<sequence length="172" mass="19410">MQDAKGVADELAMLDAPENPEDLIVKILNGLGDEFKDISAVVRARDSVITFEELHEKLLNFEAVLKQETMKNHRLPITANYTTKPPTGGNQSTYRRTYNNGNSSNNRTLKDTHPPNQQFQNLNSQGQPNRGKPYRGFCQLCGEQGHKAKRCTTVTFTSAQPRLPINQPTRQW</sequence>
<reference evidence="4" key="1">
    <citation type="journal article" date="2022" name="Plant J.">
        <title>Strategies of tolerance reflected in two North American maple genomes.</title>
        <authorList>
            <person name="McEvoy S.L."/>
            <person name="Sezen U.U."/>
            <person name="Trouern-Trend A."/>
            <person name="McMahon S.M."/>
            <person name="Schaberg P.G."/>
            <person name="Yang J."/>
            <person name="Wegrzyn J.L."/>
            <person name="Swenson N.G."/>
        </authorList>
    </citation>
    <scope>NUCLEOTIDE SEQUENCE</scope>
    <source>
        <strain evidence="4">91603</strain>
    </source>
</reference>
<keyword evidence="1" id="KW-0863">Zinc-finger</keyword>
<proteinExistence type="predicted"/>
<evidence type="ECO:0000313" key="5">
    <source>
        <dbReference type="Proteomes" id="UP001064489"/>
    </source>
</evidence>
<dbReference type="PROSITE" id="PS50158">
    <property type="entry name" value="ZF_CCHC"/>
    <property type="match status" value="1"/>
</dbReference>
<dbReference type="Proteomes" id="UP001064489">
    <property type="component" value="Chromosome 4"/>
</dbReference>
<organism evidence="4 5">
    <name type="scientific">Acer negundo</name>
    <name type="common">Box elder</name>
    <dbReference type="NCBI Taxonomy" id="4023"/>
    <lineage>
        <taxon>Eukaryota</taxon>
        <taxon>Viridiplantae</taxon>
        <taxon>Streptophyta</taxon>
        <taxon>Embryophyta</taxon>
        <taxon>Tracheophyta</taxon>
        <taxon>Spermatophyta</taxon>
        <taxon>Magnoliopsida</taxon>
        <taxon>eudicotyledons</taxon>
        <taxon>Gunneridae</taxon>
        <taxon>Pentapetalae</taxon>
        <taxon>rosids</taxon>
        <taxon>malvids</taxon>
        <taxon>Sapindales</taxon>
        <taxon>Sapindaceae</taxon>
        <taxon>Hippocastanoideae</taxon>
        <taxon>Acereae</taxon>
        <taxon>Acer</taxon>
    </lineage>
</organism>
<dbReference type="AlphaFoldDB" id="A0AAD5J1W8"/>
<feature type="region of interest" description="Disordered" evidence="2">
    <location>
        <begin position="78"/>
        <end position="131"/>
    </location>
</feature>
<reference evidence="4" key="2">
    <citation type="submission" date="2023-02" db="EMBL/GenBank/DDBJ databases">
        <authorList>
            <person name="Swenson N.G."/>
            <person name="Wegrzyn J.L."/>
            <person name="Mcevoy S.L."/>
        </authorList>
    </citation>
    <scope>NUCLEOTIDE SEQUENCE</scope>
    <source>
        <strain evidence="4">91603</strain>
        <tissue evidence="4">Leaf</tissue>
    </source>
</reference>
<feature type="domain" description="CCHC-type" evidence="3">
    <location>
        <begin position="138"/>
        <end position="151"/>
    </location>
</feature>